<accession>A0ABD5Z8W5</accession>
<reference evidence="1 2" key="1">
    <citation type="journal article" date="2019" name="Int. J. Syst. Evol. Microbiol.">
        <title>The Global Catalogue of Microorganisms (GCM) 10K type strain sequencing project: providing services to taxonomists for standard genome sequencing and annotation.</title>
        <authorList>
            <consortium name="The Broad Institute Genomics Platform"/>
            <consortium name="The Broad Institute Genome Sequencing Center for Infectious Disease"/>
            <person name="Wu L."/>
            <person name="Ma J."/>
        </authorList>
    </citation>
    <scope>NUCLEOTIDE SEQUENCE [LARGE SCALE GENOMIC DNA]</scope>
    <source>
        <strain evidence="1 2">XZGYJ-43</strain>
    </source>
</reference>
<gene>
    <name evidence="1" type="ORF">ACFQJ9_19735</name>
</gene>
<protein>
    <submittedName>
        <fullName evidence="1">Uncharacterized protein</fullName>
    </submittedName>
</protein>
<comment type="caution">
    <text evidence="1">The sequence shown here is derived from an EMBL/GenBank/DDBJ whole genome shotgun (WGS) entry which is preliminary data.</text>
</comment>
<dbReference type="RefSeq" id="WP_279528352.1">
    <property type="nucleotide sequence ID" value="NZ_CP122312.1"/>
</dbReference>
<evidence type="ECO:0000313" key="2">
    <source>
        <dbReference type="Proteomes" id="UP001596447"/>
    </source>
</evidence>
<evidence type="ECO:0000313" key="1">
    <source>
        <dbReference type="EMBL" id="MFC7201611.1"/>
    </source>
</evidence>
<keyword evidence="2" id="KW-1185">Reference proteome</keyword>
<dbReference type="Proteomes" id="UP001596447">
    <property type="component" value="Unassembled WGS sequence"/>
</dbReference>
<proteinExistence type="predicted"/>
<sequence length="83" mass="9308">MVEKFHNTHPDDFCERNLVSCNYPLTRWELPTVRVPDAPTAESVDWTALGFERQRALARMVRPPRGPPLAGGAVRAILAYAFG</sequence>
<dbReference type="AlphaFoldDB" id="A0ABD5Z8W5"/>
<organism evidence="1 2">
    <name type="scientific">Halospeciosus flavus</name>
    <dbReference type="NCBI Taxonomy" id="3032283"/>
    <lineage>
        <taxon>Archaea</taxon>
        <taxon>Methanobacteriati</taxon>
        <taxon>Methanobacteriota</taxon>
        <taxon>Stenosarchaea group</taxon>
        <taxon>Halobacteria</taxon>
        <taxon>Halobacteriales</taxon>
        <taxon>Halobacteriaceae</taxon>
        <taxon>Halospeciosus</taxon>
    </lineage>
</organism>
<dbReference type="EMBL" id="JBHTAR010000011">
    <property type="protein sequence ID" value="MFC7201611.1"/>
    <property type="molecule type" value="Genomic_DNA"/>
</dbReference>
<name>A0ABD5Z8W5_9EURY</name>